<evidence type="ECO:0000313" key="6">
    <source>
        <dbReference type="Proteomes" id="UP001308005"/>
    </source>
</evidence>
<dbReference type="Pfam" id="PF03472">
    <property type="entry name" value="Autoind_bind"/>
    <property type="match status" value="1"/>
</dbReference>
<keyword evidence="1" id="KW-0805">Transcription regulation</keyword>
<dbReference type="InterPro" id="IPR036693">
    <property type="entry name" value="TF_LuxR_autoind-bd_dom_sf"/>
</dbReference>
<evidence type="ECO:0000313" key="5">
    <source>
        <dbReference type="EMBL" id="MEB4590249.1"/>
    </source>
</evidence>
<evidence type="ECO:0000256" key="1">
    <source>
        <dbReference type="ARBA" id="ARBA00023015"/>
    </source>
</evidence>
<evidence type="ECO:0000256" key="2">
    <source>
        <dbReference type="ARBA" id="ARBA00023125"/>
    </source>
</evidence>
<protein>
    <submittedName>
        <fullName evidence="5">Autoinducer binding domain-containing protein</fullName>
    </submittedName>
</protein>
<dbReference type="Gene3D" id="3.30.450.80">
    <property type="entry name" value="Transcription factor LuxR-like, autoinducer-binding domain"/>
    <property type="match status" value="1"/>
</dbReference>
<organism evidence="5 6">
    <name type="scientific">Candidatus Thiothrix phosphatis</name>
    <dbReference type="NCBI Taxonomy" id="3112415"/>
    <lineage>
        <taxon>Bacteria</taxon>
        <taxon>Pseudomonadati</taxon>
        <taxon>Pseudomonadota</taxon>
        <taxon>Gammaproteobacteria</taxon>
        <taxon>Thiotrichales</taxon>
        <taxon>Thiotrichaceae</taxon>
        <taxon>Thiothrix</taxon>
    </lineage>
</organism>
<dbReference type="RefSeq" id="WP_324693524.1">
    <property type="nucleotide sequence ID" value="NZ_JAYMYJ010000041.1"/>
</dbReference>
<evidence type="ECO:0000256" key="3">
    <source>
        <dbReference type="ARBA" id="ARBA00023163"/>
    </source>
</evidence>
<dbReference type="EMBL" id="JAYMYJ010000041">
    <property type="protein sequence ID" value="MEB4590249.1"/>
    <property type="molecule type" value="Genomic_DNA"/>
</dbReference>
<accession>A0ABU6CU08</accession>
<dbReference type="SUPFAM" id="SSF75516">
    <property type="entry name" value="Pheromone-binding domain of LuxR-like quorum-sensing transcription factors"/>
    <property type="match status" value="1"/>
</dbReference>
<dbReference type="Proteomes" id="UP001308005">
    <property type="component" value="Unassembled WGS sequence"/>
</dbReference>
<sequence length="261" mass="30293">MGRKVDYACLGRFMDDLLSAGSLHERFQVYEKYIQDLGFDGFTYTYIPNIQLEARFPVSPVFAFSHTYPVAFLEHYAEARFDQQDFTIRRGVMEKCMDVMDWREHERNGLISAPEREVVVVAREDYQLRNGLTVPTMNNQLGIAGASVVSLEKDELFRRLKQEHVGTLLRITQCFHAHTFVDQQLNKRFLEPILRHLNQKEVEILRHLASGKAFKNIEYSVDVASYKVAANILDKLRVKFGGITRDRLMFLVGLLNLLEQE</sequence>
<comment type="caution">
    <text evidence="5">The sequence shown here is derived from an EMBL/GenBank/DDBJ whole genome shotgun (WGS) entry which is preliminary data.</text>
</comment>
<evidence type="ECO:0000259" key="4">
    <source>
        <dbReference type="Pfam" id="PF03472"/>
    </source>
</evidence>
<dbReference type="InterPro" id="IPR005143">
    <property type="entry name" value="TF_LuxR_autoind-bd_dom"/>
</dbReference>
<keyword evidence="6" id="KW-1185">Reference proteome</keyword>
<keyword evidence="3" id="KW-0804">Transcription</keyword>
<gene>
    <name evidence="5" type="ORF">VSS37_04605</name>
</gene>
<keyword evidence="2" id="KW-0238">DNA-binding</keyword>
<feature type="domain" description="Transcription factor LuxR-like autoinducer-binding" evidence="4">
    <location>
        <begin position="24"/>
        <end position="177"/>
    </location>
</feature>
<proteinExistence type="predicted"/>
<reference evidence="6" key="1">
    <citation type="submission" date="2023-07" db="EMBL/GenBank/DDBJ databases">
        <title>The carbon used by Thiothrix.</title>
        <authorList>
            <person name="Chen L."/>
        </authorList>
    </citation>
    <scope>NUCLEOTIDE SEQUENCE [LARGE SCALE GENOMIC DNA]</scope>
</reference>
<name>A0ABU6CU08_9GAMM</name>